<dbReference type="Proteomes" id="UP000035199">
    <property type="component" value="Chromosome"/>
</dbReference>
<feature type="domain" description="PafC HTH" evidence="2">
    <location>
        <begin position="11"/>
        <end position="122"/>
    </location>
</feature>
<sequence>MTPIKNERIADMVRMLNLLPYFERHPGRSIMAAAQDLGLEPATIMDDLNRLFCCGPGVMPDELVDLEHGFTSVQVLDSQGMDKPLRLTRTEAGALLLALESLDVIPGLVDKTAVRSAATKLRSLMADEANGVFDSQAISDAETEADVEPVVEKLRQAMLSNKKISFAYHSQGVKDSKHRTVSPARLFSNQGHTYLNAFDDLTHEHRIFRIDRIRALTVTEESAQPQLSKLDFDPKDPFKLSKATEHAELKITQDAAWLADTIPCEVTTIAEDGSVIVTVPLVSREWLLTFALSNADRVAVLSPEDIAGSVRERAKMALNAYDLS</sequence>
<gene>
    <name evidence="4" type="ORF">CMUST_08000</name>
</gene>
<dbReference type="AlphaFoldDB" id="A0A0G3GZG8"/>
<feature type="domain" description="WYL" evidence="1">
    <location>
        <begin position="150"/>
        <end position="218"/>
    </location>
</feature>
<dbReference type="EMBL" id="CP011542">
    <property type="protein sequence ID" value="AKK05925.1"/>
    <property type="molecule type" value="Genomic_DNA"/>
</dbReference>
<dbReference type="RefSeq" id="WP_047262050.1">
    <property type="nucleotide sequence ID" value="NZ_CP011542.1"/>
</dbReference>
<dbReference type="PROSITE" id="PS52050">
    <property type="entry name" value="WYL"/>
    <property type="match status" value="1"/>
</dbReference>
<name>A0A0G3GZG8_9CORY</name>
<keyword evidence="5" id="KW-1185">Reference proteome</keyword>
<reference evidence="5" key="2">
    <citation type="submission" date="2015-05" db="EMBL/GenBank/DDBJ databases">
        <title>Complete genome sequence of Corynebacterium mustelae DSM 45274, isolated from various tissues of a male ferret with lethal sepsis.</title>
        <authorList>
            <person name="Ruckert C."/>
            <person name="Albersmeier A."/>
            <person name="Winkler A."/>
            <person name="Tauch A."/>
        </authorList>
    </citation>
    <scope>NUCLEOTIDE SEQUENCE [LARGE SCALE GENOMIC DNA]</scope>
    <source>
        <strain evidence="5">DSM 45274</strain>
    </source>
</reference>
<evidence type="ECO:0000259" key="3">
    <source>
        <dbReference type="Pfam" id="PF25583"/>
    </source>
</evidence>
<evidence type="ECO:0000313" key="5">
    <source>
        <dbReference type="Proteomes" id="UP000035199"/>
    </source>
</evidence>
<evidence type="ECO:0000313" key="4">
    <source>
        <dbReference type="EMBL" id="AKK05925.1"/>
    </source>
</evidence>
<organism evidence="4 5">
    <name type="scientific">Corynebacterium mustelae</name>
    <dbReference type="NCBI Taxonomy" id="571915"/>
    <lineage>
        <taxon>Bacteria</taxon>
        <taxon>Bacillati</taxon>
        <taxon>Actinomycetota</taxon>
        <taxon>Actinomycetes</taxon>
        <taxon>Mycobacteriales</taxon>
        <taxon>Corynebacteriaceae</taxon>
        <taxon>Corynebacterium</taxon>
    </lineage>
</organism>
<dbReference type="PANTHER" id="PTHR34580">
    <property type="match status" value="1"/>
</dbReference>
<proteinExistence type="predicted"/>
<dbReference type="InterPro" id="IPR057727">
    <property type="entry name" value="WCX_dom"/>
</dbReference>
<evidence type="ECO:0000259" key="1">
    <source>
        <dbReference type="Pfam" id="PF13280"/>
    </source>
</evidence>
<dbReference type="PATRIC" id="fig|571915.4.peg.1703"/>
<reference evidence="4 5" key="1">
    <citation type="journal article" date="2015" name="Genome Announc.">
        <title>Complete Genome Sequence of the Type Strain Corynebacterium mustelae DSM 45274, Isolated from Various Tissues of a Male Ferret with Lethal Sepsis.</title>
        <authorList>
            <person name="Ruckert C."/>
            <person name="Eimer J."/>
            <person name="Winkler A."/>
            <person name="Tauch A."/>
        </authorList>
    </citation>
    <scope>NUCLEOTIDE SEQUENCE [LARGE SCALE GENOMIC DNA]</scope>
    <source>
        <strain evidence="4 5">DSM 45274</strain>
    </source>
</reference>
<dbReference type="InterPro" id="IPR028349">
    <property type="entry name" value="PafC-like"/>
</dbReference>
<accession>A0A0G3GZG8</accession>
<dbReference type="PIRSF" id="PIRSF016838">
    <property type="entry name" value="PafC"/>
    <property type="match status" value="1"/>
</dbReference>
<dbReference type="STRING" id="571915.CMUST_08000"/>
<dbReference type="InterPro" id="IPR043839">
    <property type="entry name" value="PafC_HTH"/>
</dbReference>
<dbReference type="InterPro" id="IPR026881">
    <property type="entry name" value="WYL_dom"/>
</dbReference>
<feature type="domain" description="WCX" evidence="3">
    <location>
        <begin position="244"/>
        <end position="317"/>
    </location>
</feature>
<dbReference type="PANTHER" id="PTHR34580:SF1">
    <property type="entry name" value="PROTEIN PAFC"/>
    <property type="match status" value="1"/>
</dbReference>
<dbReference type="Pfam" id="PF25583">
    <property type="entry name" value="WCX"/>
    <property type="match status" value="1"/>
</dbReference>
<dbReference type="KEGG" id="cmv:CMUST_08000"/>
<dbReference type="Pfam" id="PF19187">
    <property type="entry name" value="HTH_PafC"/>
    <property type="match status" value="1"/>
</dbReference>
<dbReference type="Pfam" id="PF13280">
    <property type="entry name" value="WYL"/>
    <property type="match status" value="1"/>
</dbReference>
<dbReference type="OrthoDB" id="5174471at2"/>
<protein>
    <submittedName>
        <fullName evidence="4">Putative transcriptional regulator</fullName>
    </submittedName>
</protein>
<dbReference type="InterPro" id="IPR051534">
    <property type="entry name" value="CBASS_pafABC_assoc_protein"/>
</dbReference>
<evidence type="ECO:0000259" key="2">
    <source>
        <dbReference type="Pfam" id="PF19187"/>
    </source>
</evidence>